<comment type="caution">
    <text evidence="3">The sequence shown here is derived from an EMBL/GenBank/DDBJ whole genome shotgun (WGS) entry which is preliminary data.</text>
</comment>
<dbReference type="InterPro" id="IPR002823">
    <property type="entry name" value="DUF112_TM"/>
</dbReference>
<reference evidence="3 4" key="1">
    <citation type="submission" date="2023-03" db="EMBL/GenBank/DDBJ databases">
        <title>YIM 152171 draft genome.</title>
        <authorList>
            <person name="Yang Z."/>
        </authorList>
    </citation>
    <scope>NUCLEOTIDE SEQUENCE [LARGE SCALE GENOMIC DNA]</scope>
    <source>
        <strain evidence="3 4">YIM 152171</strain>
    </source>
</reference>
<sequence>MLENLVSGLAFALSMDALIYCAIGVTLGTFIGMLPGIGPMAAIAMLVPLTYYVDPAVGIIMLAGIYYGAAYGGSTASILLNLPGTANTAITCLDGYPMTQQGRAGIALFMTTIASFFGSICGLVILVGFAPSLSTAVLAFGSPEYFSLVLLGLLASALAATDYPLRAVAMIVLGLLLGSVGADQNTGITRFTFDSPYLYDGFTLVAFAVGLFGIPEIISNVRTPPSRIGAKSIRLSAMLPTREDWRRSWLPMIRGTSIGAVLGALPGTGGTLATILSYSTEKRVSRRPEEFGNGAIEGVTGPESANNAAIQTAFIPTLTLGIPGDAVMALIVATLMIHGIQPGPLLVSQHPTVFWGLAASFLVGNVLLLILNIPLIGLWIRILSIPYKYLFPAIIVFVCIGAFSINTSPFDIYMVSFFGALGYGLRLLRCPPAPLLMGLILGPMLEVHLRRALQIANGDPLVFVERPISAAFLMVCVALIAAAIVRRRKPGRTFGEAKA</sequence>
<dbReference type="RefSeq" id="WP_327789240.1">
    <property type="nucleotide sequence ID" value="NZ_JARGEQ010000095.1"/>
</dbReference>
<feature type="transmembrane region" description="Helical" evidence="1">
    <location>
        <begin position="165"/>
        <end position="185"/>
    </location>
</feature>
<protein>
    <submittedName>
        <fullName evidence="3">Tripartite tricarboxylate transporter permease</fullName>
    </submittedName>
</protein>
<feature type="transmembrane region" description="Helical" evidence="1">
    <location>
        <begin position="31"/>
        <end position="53"/>
    </location>
</feature>
<proteinExistence type="predicted"/>
<dbReference type="AlphaFoldDB" id="A0AAP3XSC6"/>
<organism evidence="3 4">
    <name type="scientific">Marinimicrococcus flavescens</name>
    <dbReference type="NCBI Taxonomy" id="3031815"/>
    <lineage>
        <taxon>Bacteria</taxon>
        <taxon>Pseudomonadati</taxon>
        <taxon>Pseudomonadota</taxon>
        <taxon>Alphaproteobacteria</taxon>
        <taxon>Geminicoccales</taxon>
        <taxon>Geminicoccaceae</taxon>
        <taxon>Marinimicrococcus</taxon>
    </lineage>
</organism>
<feature type="transmembrane region" description="Helical" evidence="1">
    <location>
        <begin position="468"/>
        <end position="485"/>
    </location>
</feature>
<dbReference type="EMBL" id="JARGEQ010000095">
    <property type="protein sequence ID" value="MDF1586820.1"/>
    <property type="molecule type" value="Genomic_DNA"/>
</dbReference>
<dbReference type="PANTHER" id="PTHR35342:SF5">
    <property type="entry name" value="TRICARBOXYLIC TRANSPORT PROTEIN"/>
    <property type="match status" value="1"/>
</dbReference>
<dbReference type="Pfam" id="PF01970">
    <property type="entry name" value="TctA"/>
    <property type="match status" value="1"/>
</dbReference>
<feature type="transmembrane region" description="Helical" evidence="1">
    <location>
        <begin position="197"/>
        <end position="218"/>
    </location>
</feature>
<feature type="transmembrane region" description="Helical" evidence="1">
    <location>
        <begin position="353"/>
        <end position="380"/>
    </location>
</feature>
<evidence type="ECO:0000313" key="4">
    <source>
        <dbReference type="Proteomes" id="UP001301140"/>
    </source>
</evidence>
<name>A0AAP3XSC6_9PROT</name>
<dbReference type="PANTHER" id="PTHR35342">
    <property type="entry name" value="TRICARBOXYLIC TRANSPORT PROTEIN"/>
    <property type="match status" value="1"/>
</dbReference>
<evidence type="ECO:0000256" key="1">
    <source>
        <dbReference type="SAM" id="Phobius"/>
    </source>
</evidence>
<keyword evidence="1" id="KW-1133">Transmembrane helix</keyword>
<evidence type="ECO:0000259" key="2">
    <source>
        <dbReference type="Pfam" id="PF01970"/>
    </source>
</evidence>
<feature type="domain" description="DUF112" evidence="2">
    <location>
        <begin position="18"/>
        <end position="436"/>
    </location>
</feature>
<gene>
    <name evidence="3" type="ORF">PZ740_10560</name>
</gene>
<keyword evidence="1" id="KW-0472">Membrane</keyword>
<dbReference type="Proteomes" id="UP001301140">
    <property type="component" value="Unassembled WGS sequence"/>
</dbReference>
<keyword evidence="4" id="KW-1185">Reference proteome</keyword>
<feature type="transmembrane region" description="Helical" evidence="1">
    <location>
        <begin position="104"/>
        <end position="129"/>
    </location>
</feature>
<evidence type="ECO:0000313" key="3">
    <source>
        <dbReference type="EMBL" id="MDF1586820.1"/>
    </source>
</evidence>
<keyword evidence="1" id="KW-0812">Transmembrane</keyword>
<accession>A0AAP3XSC6</accession>
<feature type="transmembrane region" description="Helical" evidence="1">
    <location>
        <begin position="136"/>
        <end position="159"/>
    </location>
</feature>
<feature type="transmembrane region" description="Helical" evidence="1">
    <location>
        <begin position="387"/>
        <end position="406"/>
    </location>
</feature>
<feature type="transmembrane region" description="Helical" evidence="1">
    <location>
        <begin position="65"/>
        <end position="84"/>
    </location>
</feature>
<feature type="transmembrane region" description="Helical" evidence="1">
    <location>
        <begin position="320"/>
        <end position="341"/>
    </location>
</feature>